<comment type="caution">
    <text evidence="2">The sequence shown here is derived from an EMBL/GenBank/DDBJ whole genome shotgun (WGS) entry which is preliminary data.</text>
</comment>
<protein>
    <submittedName>
        <fullName evidence="2">Uncharacterized protein</fullName>
    </submittedName>
</protein>
<accession>X0ZHT6</accession>
<proteinExistence type="predicted"/>
<gene>
    <name evidence="2" type="ORF">S01H1_82149</name>
</gene>
<sequence>AAAPEDAVIACDQVQIDAKRGRKPFYTTTIRPATRRTEAAIVTVLYPAATGAAAPKVNVGPTGSVTVRAEGRDDTVVFEHSPAGWLLKSVNGEDASGVGTGEERTLIPFGESPR</sequence>
<dbReference type="AlphaFoldDB" id="X0ZHT6"/>
<organism evidence="2">
    <name type="scientific">marine sediment metagenome</name>
    <dbReference type="NCBI Taxonomy" id="412755"/>
    <lineage>
        <taxon>unclassified sequences</taxon>
        <taxon>metagenomes</taxon>
        <taxon>ecological metagenomes</taxon>
    </lineage>
</organism>
<dbReference type="EMBL" id="BARS01055669">
    <property type="protein sequence ID" value="GAG47896.1"/>
    <property type="molecule type" value="Genomic_DNA"/>
</dbReference>
<feature type="non-terminal residue" evidence="2">
    <location>
        <position position="1"/>
    </location>
</feature>
<name>X0ZHT6_9ZZZZ</name>
<reference evidence="2" key="1">
    <citation type="journal article" date="2014" name="Front. Microbiol.">
        <title>High frequency of phylogenetically diverse reductive dehalogenase-homologous genes in deep subseafloor sedimentary metagenomes.</title>
        <authorList>
            <person name="Kawai M."/>
            <person name="Futagami T."/>
            <person name="Toyoda A."/>
            <person name="Takaki Y."/>
            <person name="Nishi S."/>
            <person name="Hori S."/>
            <person name="Arai W."/>
            <person name="Tsubouchi T."/>
            <person name="Morono Y."/>
            <person name="Uchiyama I."/>
            <person name="Ito T."/>
            <person name="Fujiyama A."/>
            <person name="Inagaki F."/>
            <person name="Takami H."/>
        </authorList>
    </citation>
    <scope>NUCLEOTIDE SEQUENCE</scope>
    <source>
        <strain evidence="2">Expedition CK06-06</strain>
    </source>
</reference>
<evidence type="ECO:0000256" key="1">
    <source>
        <dbReference type="SAM" id="MobiDB-lite"/>
    </source>
</evidence>
<evidence type="ECO:0000313" key="2">
    <source>
        <dbReference type="EMBL" id="GAG47896.1"/>
    </source>
</evidence>
<feature type="region of interest" description="Disordered" evidence="1">
    <location>
        <begin position="92"/>
        <end position="114"/>
    </location>
</feature>